<reference evidence="1 2" key="1">
    <citation type="submission" date="2019-12" db="EMBL/GenBank/DDBJ databases">
        <title>Novel species isolated from a subtropical stream in China.</title>
        <authorList>
            <person name="Lu H."/>
        </authorList>
    </citation>
    <scope>NUCLEOTIDE SEQUENCE [LARGE SCALE GENOMIC DNA]</scope>
    <source>
        <strain evidence="1 2">FT109W</strain>
    </source>
</reference>
<dbReference type="Proteomes" id="UP000466332">
    <property type="component" value="Unassembled WGS sequence"/>
</dbReference>
<evidence type="ECO:0000313" key="1">
    <source>
        <dbReference type="EMBL" id="MYN42738.1"/>
    </source>
</evidence>
<organism evidence="1 2">
    <name type="scientific">Duganella margarita</name>
    <dbReference type="NCBI Taxonomy" id="2692170"/>
    <lineage>
        <taxon>Bacteria</taxon>
        <taxon>Pseudomonadati</taxon>
        <taxon>Pseudomonadota</taxon>
        <taxon>Betaproteobacteria</taxon>
        <taxon>Burkholderiales</taxon>
        <taxon>Oxalobacteraceae</taxon>
        <taxon>Telluria group</taxon>
        <taxon>Duganella</taxon>
    </lineage>
</organism>
<accession>A0ABW9WR38</accession>
<evidence type="ECO:0000313" key="2">
    <source>
        <dbReference type="Proteomes" id="UP000466332"/>
    </source>
</evidence>
<protein>
    <recommendedName>
        <fullName evidence="3">ParB/Sulfiredoxin domain-containing protein</fullName>
    </recommendedName>
</protein>
<dbReference type="EMBL" id="WWCS01000024">
    <property type="protein sequence ID" value="MYN42738.1"/>
    <property type="molecule type" value="Genomic_DNA"/>
</dbReference>
<proteinExistence type="predicted"/>
<comment type="caution">
    <text evidence="1">The sequence shown here is derived from an EMBL/GenBank/DDBJ whole genome shotgun (WGS) entry which is preliminary data.</text>
</comment>
<sequence length="124" mass="13889">MSAYPVVKIEGCAVFENTYSHDGKVWSVTNLIARAKDLEQFDLPLAAIYADTEVWTPTGSAYGMAFHMRRALDVDTTYPVILSQEGFIMDGWHRVLRALIDGKATIKAVRFHSTPPHDHLEPKA</sequence>
<keyword evidence="2" id="KW-1185">Reference proteome</keyword>
<dbReference type="RefSeq" id="WP_161047623.1">
    <property type="nucleotide sequence ID" value="NZ_WWCS01000024.1"/>
</dbReference>
<gene>
    <name evidence="1" type="ORF">GTP55_25675</name>
</gene>
<name>A0ABW9WR38_9BURK</name>
<evidence type="ECO:0008006" key="3">
    <source>
        <dbReference type="Google" id="ProtNLM"/>
    </source>
</evidence>